<reference evidence="1" key="1">
    <citation type="submission" date="2014-09" db="EMBL/GenBank/DDBJ databases">
        <authorList>
            <person name="Magalhaes I.L.F."/>
            <person name="Oliveira U."/>
            <person name="Santos F.R."/>
            <person name="Vidigal T.H.D.A."/>
            <person name="Brescovit A.D."/>
            <person name="Santos A.J."/>
        </authorList>
    </citation>
    <scope>NUCLEOTIDE SEQUENCE</scope>
    <source>
        <tissue evidence="1">Shoot tissue taken approximately 20 cm above the soil surface</tissue>
    </source>
</reference>
<protein>
    <submittedName>
        <fullName evidence="1">Uncharacterized protein</fullName>
    </submittedName>
</protein>
<name>A0A0A9GJI5_ARUDO</name>
<evidence type="ECO:0000313" key="1">
    <source>
        <dbReference type="EMBL" id="JAE24607.1"/>
    </source>
</evidence>
<dbReference type="AlphaFoldDB" id="A0A0A9GJI5"/>
<accession>A0A0A9GJI5</accession>
<reference evidence="1" key="2">
    <citation type="journal article" date="2015" name="Data Brief">
        <title>Shoot transcriptome of the giant reed, Arundo donax.</title>
        <authorList>
            <person name="Barrero R.A."/>
            <person name="Guerrero F.D."/>
            <person name="Moolhuijzen P."/>
            <person name="Goolsby J.A."/>
            <person name="Tidwell J."/>
            <person name="Bellgard S.E."/>
            <person name="Bellgard M.I."/>
        </authorList>
    </citation>
    <scope>NUCLEOTIDE SEQUENCE</scope>
    <source>
        <tissue evidence="1">Shoot tissue taken approximately 20 cm above the soil surface</tissue>
    </source>
</reference>
<organism evidence="1">
    <name type="scientific">Arundo donax</name>
    <name type="common">Giant reed</name>
    <name type="synonym">Donax arundinaceus</name>
    <dbReference type="NCBI Taxonomy" id="35708"/>
    <lineage>
        <taxon>Eukaryota</taxon>
        <taxon>Viridiplantae</taxon>
        <taxon>Streptophyta</taxon>
        <taxon>Embryophyta</taxon>
        <taxon>Tracheophyta</taxon>
        <taxon>Spermatophyta</taxon>
        <taxon>Magnoliopsida</taxon>
        <taxon>Liliopsida</taxon>
        <taxon>Poales</taxon>
        <taxon>Poaceae</taxon>
        <taxon>PACMAD clade</taxon>
        <taxon>Arundinoideae</taxon>
        <taxon>Arundineae</taxon>
        <taxon>Arundo</taxon>
    </lineage>
</organism>
<proteinExistence type="predicted"/>
<sequence>MLCTVVIRLRITEVVVYRSTCKTSHMYIIARFCLFISNLSPCLY</sequence>
<dbReference type="EMBL" id="GBRH01173289">
    <property type="protein sequence ID" value="JAE24607.1"/>
    <property type="molecule type" value="Transcribed_RNA"/>
</dbReference>